<evidence type="ECO:0000313" key="2">
    <source>
        <dbReference type="Proteomes" id="UP000520592"/>
    </source>
</evidence>
<accession>A0A7Y7Y963</accession>
<dbReference type="EMBL" id="JACAQD010000007">
    <property type="protein sequence ID" value="NWC32111.1"/>
    <property type="molecule type" value="Genomic_DNA"/>
</dbReference>
<gene>
    <name evidence="1" type="ORF">HX876_06900</name>
</gene>
<dbReference type="RefSeq" id="WP_177057298.1">
    <property type="nucleotide sequence ID" value="NZ_JACAPB010000008.1"/>
</dbReference>
<protein>
    <submittedName>
        <fullName evidence="1">Uncharacterized protein</fullName>
    </submittedName>
</protein>
<sequence length="90" mass="10317">MNKADIRQNRRLSVVEGRKSAIYAVRAGRQKIREGLMAKGFVGVFRKWHGLCDRREVCPTQFDKQQIPPVQEGSCFRLCICQMDDSCVIS</sequence>
<organism evidence="1 2">
    <name type="scientific">Pseudomonas gingeri</name>
    <dbReference type="NCBI Taxonomy" id="117681"/>
    <lineage>
        <taxon>Bacteria</taxon>
        <taxon>Pseudomonadati</taxon>
        <taxon>Pseudomonadota</taxon>
        <taxon>Gammaproteobacteria</taxon>
        <taxon>Pseudomonadales</taxon>
        <taxon>Pseudomonadaceae</taxon>
        <taxon>Pseudomonas</taxon>
    </lineage>
</organism>
<proteinExistence type="predicted"/>
<evidence type="ECO:0000313" key="1">
    <source>
        <dbReference type="EMBL" id="NWC32111.1"/>
    </source>
</evidence>
<comment type="caution">
    <text evidence="1">The sequence shown here is derived from an EMBL/GenBank/DDBJ whole genome shotgun (WGS) entry which is preliminary data.</text>
</comment>
<reference evidence="1 2" key="1">
    <citation type="submission" date="2020-04" db="EMBL/GenBank/DDBJ databases">
        <title>Molecular characterization of pseudomonads from Agaricus bisporus reveal novel blotch 2 pathogens in Western Europe.</title>
        <authorList>
            <person name="Taparia T."/>
            <person name="Krijger M."/>
            <person name="Haynes E."/>
            <person name="Elpinstone J.G."/>
            <person name="Noble R."/>
            <person name="Van Der Wolf J."/>
        </authorList>
    </citation>
    <scope>NUCLEOTIDE SEQUENCE [LARGE SCALE GENOMIC DNA]</scope>
    <source>
        <strain evidence="1 2">IPO3737</strain>
    </source>
</reference>
<dbReference type="AlphaFoldDB" id="A0A7Y7Y963"/>
<name>A0A7Y7Y963_9PSED</name>
<dbReference type="Proteomes" id="UP000520592">
    <property type="component" value="Unassembled WGS sequence"/>
</dbReference>